<organism evidence="1 2">
    <name type="scientific">Ktedonospora formicarum</name>
    <dbReference type="NCBI Taxonomy" id="2778364"/>
    <lineage>
        <taxon>Bacteria</taxon>
        <taxon>Bacillati</taxon>
        <taxon>Chloroflexota</taxon>
        <taxon>Ktedonobacteria</taxon>
        <taxon>Ktedonobacterales</taxon>
        <taxon>Ktedonobacteraceae</taxon>
        <taxon>Ktedonospora</taxon>
    </lineage>
</organism>
<reference evidence="1" key="1">
    <citation type="submission" date="2020-10" db="EMBL/GenBank/DDBJ databases">
        <title>Taxonomic study of unclassified bacteria belonging to the class Ktedonobacteria.</title>
        <authorList>
            <person name="Yabe S."/>
            <person name="Wang C.M."/>
            <person name="Zheng Y."/>
            <person name="Sakai Y."/>
            <person name="Cavaletti L."/>
            <person name="Monciardini P."/>
            <person name="Donadio S."/>
        </authorList>
    </citation>
    <scope>NUCLEOTIDE SEQUENCE</scope>
    <source>
        <strain evidence="1">SOSP1-1</strain>
    </source>
</reference>
<dbReference type="EMBL" id="BNJF01000003">
    <property type="protein sequence ID" value="GHO47457.1"/>
    <property type="molecule type" value="Genomic_DNA"/>
</dbReference>
<evidence type="ECO:0000313" key="2">
    <source>
        <dbReference type="Proteomes" id="UP000612362"/>
    </source>
</evidence>
<dbReference type="Proteomes" id="UP000612362">
    <property type="component" value="Unassembled WGS sequence"/>
</dbReference>
<comment type="caution">
    <text evidence="1">The sequence shown here is derived from an EMBL/GenBank/DDBJ whole genome shotgun (WGS) entry which is preliminary data.</text>
</comment>
<name>A0A8J3MSU4_9CHLR</name>
<dbReference type="RefSeq" id="WP_220196746.1">
    <property type="nucleotide sequence ID" value="NZ_BNJF01000003.1"/>
</dbReference>
<evidence type="ECO:0000313" key="1">
    <source>
        <dbReference type="EMBL" id="GHO47457.1"/>
    </source>
</evidence>
<protein>
    <submittedName>
        <fullName evidence="1">Uncharacterized protein</fullName>
    </submittedName>
</protein>
<sequence length="98" mass="11049">MRQDLDLEITAHLLGVLPYGQVTIAEFQSPDRFSPFPVVMEALATLLNRWLLPEDGGNSEAGKQIFCQIFAAAKERLLEMRRSSGQAEDVQKGEEKWN</sequence>
<gene>
    <name evidence="1" type="ORF">KSX_56200</name>
</gene>
<accession>A0A8J3MSU4</accession>
<keyword evidence="2" id="KW-1185">Reference proteome</keyword>
<dbReference type="AlphaFoldDB" id="A0A8J3MSU4"/>
<proteinExistence type="predicted"/>